<evidence type="ECO:0000313" key="1">
    <source>
        <dbReference type="EMBL" id="GLX80478.1"/>
    </source>
</evidence>
<proteinExistence type="predicted"/>
<dbReference type="RefSeq" id="WP_284246478.1">
    <property type="nucleotide sequence ID" value="NZ_BSST01000001.1"/>
</dbReference>
<comment type="caution">
    <text evidence="1">The sequence shown here is derived from an EMBL/GenBank/DDBJ whole genome shotgun (WGS) entry which is preliminary data.</text>
</comment>
<sequence>MTEQIHPAIVKTKRWLEQVIIGLNFCPFAKKEFVNNTIKYHICPHTRIEKVLTDLAGQFEYLAAHPETETTLLICSLGFRDFDAYLELLDYANELLVDLGFEGTFQLASFHPDYVFEGEAAEDAANFTNRSPLPMLHLLREESLSKVLTLYPEPERIPDNNIALAREKGSTYFRQILQHIHD</sequence>
<evidence type="ECO:0000313" key="2">
    <source>
        <dbReference type="Proteomes" id="UP001157186"/>
    </source>
</evidence>
<dbReference type="EMBL" id="BSST01000001">
    <property type="protein sequence ID" value="GLX80478.1"/>
    <property type="molecule type" value="Genomic_DNA"/>
</dbReference>
<dbReference type="InterPro" id="IPR009858">
    <property type="entry name" value="DUF1415"/>
</dbReference>
<keyword evidence="2" id="KW-1185">Reference proteome</keyword>
<dbReference type="Proteomes" id="UP001157186">
    <property type="component" value="Unassembled WGS sequence"/>
</dbReference>
<protein>
    <submittedName>
        <fullName evidence="1">DUF1415 domain-containing protein</fullName>
    </submittedName>
</protein>
<accession>A0ABQ6GX06</accession>
<dbReference type="Pfam" id="PF07209">
    <property type="entry name" value="DUF1415"/>
    <property type="match status" value="1"/>
</dbReference>
<name>A0ABQ6GX06_9GAMM</name>
<organism evidence="1 2">
    <name type="scientific">Thalassotalea insulae</name>
    <dbReference type="NCBI Taxonomy" id="2056778"/>
    <lineage>
        <taxon>Bacteria</taxon>
        <taxon>Pseudomonadati</taxon>
        <taxon>Pseudomonadota</taxon>
        <taxon>Gammaproteobacteria</taxon>
        <taxon>Alteromonadales</taxon>
        <taxon>Colwelliaceae</taxon>
        <taxon>Thalassotalea</taxon>
    </lineage>
</organism>
<gene>
    <name evidence="1" type="ORF">tinsulaeT_38180</name>
</gene>
<reference evidence="1 2" key="1">
    <citation type="submission" date="2023-03" db="EMBL/GenBank/DDBJ databases">
        <title>Draft genome sequence of Thalassotalea insulae KCTC 62186T.</title>
        <authorList>
            <person name="Sawabe T."/>
        </authorList>
    </citation>
    <scope>NUCLEOTIDE SEQUENCE [LARGE SCALE GENOMIC DNA]</scope>
    <source>
        <strain evidence="1 2">KCTC 62186</strain>
    </source>
</reference>